<dbReference type="InterPro" id="IPR035905">
    <property type="entry name" value="Barstar-like_sf"/>
</dbReference>
<evidence type="ECO:0000313" key="2">
    <source>
        <dbReference type="Proteomes" id="UP000018227"/>
    </source>
</evidence>
<name>V2Y830_9FIRM</name>
<dbReference type="STRING" id="592026.GCWU0000282_000606"/>
<reference evidence="1 2" key="1">
    <citation type="submission" date="2013-06" db="EMBL/GenBank/DDBJ databases">
        <authorList>
            <person name="Weinstock G."/>
            <person name="Sodergren E."/>
            <person name="Clifton S."/>
            <person name="Fulton L."/>
            <person name="Fulton B."/>
            <person name="Courtney L."/>
            <person name="Fronick C."/>
            <person name="Harrison M."/>
            <person name="Strong C."/>
            <person name="Farmer C."/>
            <person name="Delahaunty K."/>
            <person name="Markovic C."/>
            <person name="Hall O."/>
            <person name="Minx P."/>
            <person name="Tomlinson C."/>
            <person name="Mitreva M."/>
            <person name="Nelson J."/>
            <person name="Hou S."/>
            <person name="Wollam A."/>
            <person name="Pepin K.H."/>
            <person name="Johnson M."/>
            <person name="Bhonagiri V."/>
            <person name="Nash W.E."/>
            <person name="Warren W."/>
            <person name="Chinwalla A."/>
            <person name="Mardis E.R."/>
            <person name="Wilson R.K."/>
        </authorList>
    </citation>
    <scope>NUCLEOTIDE SEQUENCE [LARGE SCALE GENOMIC DNA]</scope>
    <source>
        <strain evidence="1 2">ATCC 51271</strain>
    </source>
</reference>
<gene>
    <name evidence="1" type="ORF">GCWU0000282_000606</name>
</gene>
<accession>V2Y830</accession>
<dbReference type="HOGENOM" id="CLU_2286412_0_0_9"/>
<dbReference type="Proteomes" id="UP000018227">
    <property type="component" value="Unassembled WGS sequence"/>
</dbReference>
<sequence length="101" mass="11629">MYTKYFDLKRRAVSMEEIVIDCGEMATKAMAHSYLEGVFNLEEDSITDTDTLLEYLLSIEDSTEITFEDVDLLEINLGEYGQEILDTFEQAEQSNENIKLV</sequence>
<keyword evidence="2" id="KW-1185">Reference proteome</keyword>
<comment type="caution">
    <text evidence="1">The sequence shown here is derived from an EMBL/GenBank/DDBJ whole genome shotgun (WGS) entry which is preliminary data.</text>
</comment>
<organism evidence="1 2">
    <name type="scientific">Catonella morbi ATCC 51271</name>
    <dbReference type="NCBI Taxonomy" id="592026"/>
    <lineage>
        <taxon>Bacteria</taxon>
        <taxon>Bacillati</taxon>
        <taxon>Bacillota</taxon>
        <taxon>Clostridia</taxon>
        <taxon>Lachnospirales</taxon>
        <taxon>Lachnospiraceae</taxon>
        <taxon>Catonella</taxon>
    </lineage>
</organism>
<dbReference type="AlphaFoldDB" id="V2Y830"/>
<dbReference type="EMBL" id="ACIL03000005">
    <property type="protein sequence ID" value="ESL04257.1"/>
    <property type="molecule type" value="Genomic_DNA"/>
</dbReference>
<protein>
    <submittedName>
        <fullName evidence="1">Uncharacterized protein</fullName>
    </submittedName>
</protein>
<evidence type="ECO:0000313" key="1">
    <source>
        <dbReference type="EMBL" id="ESL04257.1"/>
    </source>
</evidence>
<proteinExistence type="predicted"/>
<dbReference type="Gene3D" id="3.30.370.10">
    <property type="entry name" value="Barstar-like"/>
    <property type="match status" value="1"/>
</dbReference>